<accession>A0A5N5D6Z7</accession>
<dbReference type="InterPro" id="IPR002833">
    <property type="entry name" value="PTH2"/>
</dbReference>
<feature type="transmembrane region" description="Helical" evidence="6">
    <location>
        <begin position="12"/>
        <end position="33"/>
    </location>
</feature>
<evidence type="ECO:0000256" key="1">
    <source>
        <dbReference type="ARBA" id="ARBA00013260"/>
    </source>
</evidence>
<evidence type="ECO:0000256" key="3">
    <source>
        <dbReference type="ARBA" id="ARBA00038050"/>
    </source>
</evidence>
<dbReference type="OrthoDB" id="1733656at2759"/>
<dbReference type="Proteomes" id="UP000325902">
    <property type="component" value="Unassembled WGS sequence"/>
</dbReference>
<comment type="catalytic activity">
    <reaction evidence="4">
        <text>an N-acyl-L-alpha-aminoacyl-tRNA + H2O = an N-acyl-L-amino acid + a tRNA + H(+)</text>
        <dbReference type="Rhea" id="RHEA:54448"/>
        <dbReference type="Rhea" id="RHEA-COMP:10123"/>
        <dbReference type="Rhea" id="RHEA-COMP:13883"/>
        <dbReference type="ChEBI" id="CHEBI:15377"/>
        <dbReference type="ChEBI" id="CHEBI:15378"/>
        <dbReference type="ChEBI" id="CHEBI:59874"/>
        <dbReference type="ChEBI" id="CHEBI:78442"/>
        <dbReference type="ChEBI" id="CHEBI:138191"/>
        <dbReference type="EC" id="3.1.1.29"/>
    </reaction>
</comment>
<feature type="compositionally biased region" description="Acidic residues" evidence="5">
    <location>
        <begin position="71"/>
        <end position="90"/>
    </location>
</feature>
<evidence type="ECO:0000256" key="2">
    <source>
        <dbReference type="ARBA" id="ARBA00022801"/>
    </source>
</evidence>
<keyword evidence="6" id="KW-0472">Membrane</keyword>
<comment type="similarity">
    <text evidence="3">Belongs to the PTH2 family.</text>
</comment>
<name>A0A5N5D6Z7_9PEZI</name>
<evidence type="ECO:0000313" key="7">
    <source>
        <dbReference type="EMBL" id="KAB2573120.1"/>
    </source>
</evidence>
<dbReference type="GO" id="GO:0004045">
    <property type="term" value="F:peptidyl-tRNA hydrolase activity"/>
    <property type="evidence" value="ECO:0007669"/>
    <property type="project" value="UniProtKB-EC"/>
</dbReference>
<keyword evidence="6" id="KW-0812">Transmembrane</keyword>
<feature type="compositionally biased region" description="Basic and acidic residues" evidence="5">
    <location>
        <begin position="53"/>
        <end position="70"/>
    </location>
</feature>
<dbReference type="GO" id="GO:0005829">
    <property type="term" value="C:cytosol"/>
    <property type="evidence" value="ECO:0007669"/>
    <property type="project" value="TreeGrafter"/>
</dbReference>
<dbReference type="NCBIfam" id="TIGR00283">
    <property type="entry name" value="arch_pth2"/>
    <property type="match status" value="1"/>
</dbReference>
<feature type="region of interest" description="Disordered" evidence="5">
    <location>
        <begin position="50"/>
        <end position="97"/>
    </location>
</feature>
<keyword evidence="6" id="KW-1133">Transmembrane helix</keyword>
<organism evidence="7 8">
    <name type="scientific">Lasiodiplodia theobromae</name>
    <dbReference type="NCBI Taxonomy" id="45133"/>
    <lineage>
        <taxon>Eukaryota</taxon>
        <taxon>Fungi</taxon>
        <taxon>Dikarya</taxon>
        <taxon>Ascomycota</taxon>
        <taxon>Pezizomycotina</taxon>
        <taxon>Dothideomycetes</taxon>
        <taxon>Dothideomycetes incertae sedis</taxon>
        <taxon>Botryosphaeriales</taxon>
        <taxon>Botryosphaeriaceae</taxon>
        <taxon>Lasiodiplodia</taxon>
    </lineage>
</organism>
<dbReference type="EMBL" id="VCHE01000064">
    <property type="protein sequence ID" value="KAB2573120.1"/>
    <property type="molecule type" value="Genomic_DNA"/>
</dbReference>
<dbReference type="Gene3D" id="3.40.1490.10">
    <property type="entry name" value="Bit1"/>
    <property type="match status" value="1"/>
</dbReference>
<proteinExistence type="inferred from homology"/>
<dbReference type="FunFam" id="3.40.1490.10:FF:000001">
    <property type="entry name" value="Peptidyl-tRNA hydrolase 2"/>
    <property type="match status" value="1"/>
</dbReference>
<dbReference type="EC" id="3.1.1.29" evidence="1"/>
<dbReference type="SUPFAM" id="SSF102462">
    <property type="entry name" value="Peptidyl-tRNA hydrolase II"/>
    <property type="match status" value="1"/>
</dbReference>
<evidence type="ECO:0000313" key="8">
    <source>
        <dbReference type="Proteomes" id="UP000325902"/>
    </source>
</evidence>
<evidence type="ECO:0000256" key="5">
    <source>
        <dbReference type="SAM" id="MobiDB-lite"/>
    </source>
</evidence>
<evidence type="ECO:0000256" key="4">
    <source>
        <dbReference type="ARBA" id="ARBA00048707"/>
    </source>
</evidence>
<comment type="caution">
    <text evidence="7">The sequence shown here is derived from an EMBL/GenBank/DDBJ whole genome shotgun (WGS) entry which is preliminary data.</text>
</comment>
<keyword evidence="8" id="KW-1185">Reference proteome</keyword>
<dbReference type="Pfam" id="PF01981">
    <property type="entry name" value="PTH2"/>
    <property type="match status" value="1"/>
</dbReference>
<dbReference type="InterPro" id="IPR023476">
    <property type="entry name" value="Pep_tRNA_hydro_II_dom_sf"/>
</dbReference>
<keyword evidence="2 7" id="KW-0378">Hydrolase</keyword>
<reference evidence="7 8" key="1">
    <citation type="journal article" date="2019" name="Sci. Rep.">
        <title>A multi-omics analysis of the grapevine pathogen Lasiodiplodia theobromae reveals that temperature affects the expression of virulence- and pathogenicity-related genes.</title>
        <authorList>
            <person name="Felix C."/>
            <person name="Meneses R."/>
            <person name="Goncalves M.F.M."/>
            <person name="Tilleman L."/>
            <person name="Duarte A.S."/>
            <person name="Jorrin-Novo J.V."/>
            <person name="Van de Peer Y."/>
            <person name="Deforce D."/>
            <person name="Van Nieuwerburgh F."/>
            <person name="Esteves A.C."/>
            <person name="Alves A."/>
        </authorList>
    </citation>
    <scope>NUCLEOTIDE SEQUENCE [LARGE SCALE GENOMIC DNA]</scope>
    <source>
        <strain evidence="7 8">LA-SOL3</strain>
    </source>
</reference>
<dbReference type="AlphaFoldDB" id="A0A5N5D6Z7"/>
<gene>
    <name evidence="7" type="ORF">DBV05_g8173</name>
</gene>
<evidence type="ECO:0000256" key="6">
    <source>
        <dbReference type="SAM" id="Phobius"/>
    </source>
</evidence>
<sequence>MSLMRQSVAIPLPWLVSAFVGTLGGVIVGGLWLGKRVSEEWYLHGVEAGRAAAKSEKKDKKEKEKKKDGEESSSSEEESSDSEEDEDEAAPQDLNPFTDRNEECKLVLVVRTDLKMGSGKIAAQCGHATLACYKAFLRQAPDSPLLRRWERYGQMKVALKCTSEEDMQLLQAQALSMGLCAQVIHDAGRTQIAAGSATVLGIGPGPVSVINQVTGHLKLL</sequence>
<dbReference type="PANTHER" id="PTHR12649">
    <property type="entry name" value="PEPTIDYL-TRNA HYDROLASE 2"/>
    <property type="match status" value="1"/>
</dbReference>
<protein>
    <recommendedName>
        <fullName evidence="1">peptidyl-tRNA hydrolase</fullName>
        <ecNumber evidence="1">3.1.1.29</ecNumber>
    </recommendedName>
</protein>
<dbReference type="PANTHER" id="PTHR12649:SF11">
    <property type="entry name" value="PEPTIDYL-TRNA HYDROLASE 2, MITOCHONDRIAL"/>
    <property type="match status" value="1"/>
</dbReference>
<dbReference type="CDD" id="cd02430">
    <property type="entry name" value="PTH2"/>
    <property type="match status" value="1"/>
</dbReference>